<keyword evidence="8" id="KW-1185">Reference proteome</keyword>
<dbReference type="InterPro" id="IPR003593">
    <property type="entry name" value="AAA+_ATPase"/>
</dbReference>
<dbReference type="AlphaFoldDB" id="A0A4R8VDK1"/>
<dbReference type="InterPro" id="IPR027417">
    <property type="entry name" value="P-loop_NTPase"/>
</dbReference>
<evidence type="ECO:0000256" key="2">
    <source>
        <dbReference type="ARBA" id="ARBA00005417"/>
    </source>
</evidence>
<comment type="similarity">
    <text evidence="2">Belongs to the ABC transporter superfamily.</text>
</comment>
<evidence type="ECO:0000256" key="5">
    <source>
        <dbReference type="ARBA" id="ARBA00022840"/>
    </source>
</evidence>
<dbReference type="SUPFAM" id="SSF52540">
    <property type="entry name" value="P-loop containing nucleoside triphosphate hydrolases"/>
    <property type="match status" value="1"/>
</dbReference>
<keyword evidence="4" id="KW-0547">Nucleotide-binding</keyword>
<evidence type="ECO:0000256" key="3">
    <source>
        <dbReference type="ARBA" id="ARBA00022448"/>
    </source>
</evidence>
<accession>A0A4R8VDK1</accession>
<evidence type="ECO:0000256" key="6">
    <source>
        <dbReference type="ARBA" id="ARBA00023251"/>
    </source>
</evidence>
<evidence type="ECO:0000256" key="1">
    <source>
        <dbReference type="ARBA" id="ARBA00004202"/>
    </source>
</evidence>
<dbReference type="InterPro" id="IPR050763">
    <property type="entry name" value="ABC_transporter_ATP-binding"/>
</dbReference>
<dbReference type="OrthoDB" id="9804819at2"/>
<dbReference type="EMBL" id="SOFI01000003">
    <property type="protein sequence ID" value="TFB79917.1"/>
    <property type="molecule type" value="Genomic_DNA"/>
</dbReference>
<keyword evidence="5 7" id="KW-0067">ATP-binding</keyword>
<dbReference type="RefSeq" id="WP_104095785.1">
    <property type="nucleotide sequence ID" value="NZ_JACHBP010000001.1"/>
</dbReference>
<dbReference type="PANTHER" id="PTHR42711">
    <property type="entry name" value="ABC TRANSPORTER ATP-BINDING PROTEIN"/>
    <property type="match status" value="1"/>
</dbReference>
<evidence type="ECO:0000313" key="7">
    <source>
        <dbReference type="EMBL" id="TFB79917.1"/>
    </source>
</evidence>
<dbReference type="Pfam" id="PF00005">
    <property type="entry name" value="ABC_tran"/>
    <property type="match status" value="1"/>
</dbReference>
<comment type="caution">
    <text evidence="7">The sequence shown here is derived from an EMBL/GenBank/DDBJ whole genome shotgun (WGS) entry which is preliminary data.</text>
</comment>
<dbReference type="Proteomes" id="UP000298488">
    <property type="component" value="Unassembled WGS sequence"/>
</dbReference>
<comment type="subcellular location">
    <subcellularLocation>
        <location evidence="1">Cell membrane</location>
        <topology evidence="1">Peripheral membrane protein</topology>
    </subcellularLocation>
</comment>
<dbReference type="PANTHER" id="PTHR42711:SF5">
    <property type="entry name" value="ABC TRANSPORTER ATP-BINDING PROTEIN NATA"/>
    <property type="match status" value="1"/>
</dbReference>
<reference evidence="7 8" key="1">
    <citation type="submission" date="2019-03" db="EMBL/GenBank/DDBJ databases">
        <title>Genomics of glacier-inhabiting Cryobacterium strains.</title>
        <authorList>
            <person name="Liu Q."/>
            <person name="Xin Y.-H."/>
        </authorList>
    </citation>
    <scope>NUCLEOTIDE SEQUENCE [LARGE SCALE GENOMIC DNA]</scope>
    <source>
        <strain evidence="7 8">CGMCC 1.10440</strain>
    </source>
</reference>
<evidence type="ECO:0000256" key="4">
    <source>
        <dbReference type="ARBA" id="ARBA00022741"/>
    </source>
</evidence>
<dbReference type="Gene3D" id="3.40.50.300">
    <property type="entry name" value="P-loop containing nucleotide triphosphate hydrolases"/>
    <property type="match status" value="1"/>
</dbReference>
<dbReference type="GO" id="GO:0005886">
    <property type="term" value="C:plasma membrane"/>
    <property type="evidence" value="ECO:0007669"/>
    <property type="project" value="UniProtKB-SubCell"/>
</dbReference>
<keyword evidence="6" id="KW-0046">Antibiotic resistance</keyword>
<dbReference type="PROSITE" id="PS50893">
    <property type="entry name" value="ABC_TRANSPORTER_2"/>
    <property type="match status" value="1"/>
</dbReference>
<dbReference type="GO" id="GO:0005524">
    <property type="term" value="F:ATP binding"/>
    <property type="evidence" value="ECO:0007669"/>
    <property type="project" value="UniProtKB-KW"/>
</dbReference>
<keyword evidence="3" id="KW-0813">Transport</keyword>
<gene>
    <name evidence="7" type="ORF">E3N84_07580</name>
</gene>
<dbReference type="GO" id="GO:0046677">
    <property type="term" value="P:response to antibiotic"/>
    <property type="evidence" value="ECO:0007669"/>
    <property type="project" value="UniProtKB-KW"/>
</dbReference>
<name>A0A4R8VDK1_9MICO</name>
<organism evidence="7 8">
    <name type="scientific">Terrimesophilobacter mesophilus</name>
    <dbReference type="NCBI Taxonomy" id="433647"/>
    <lineage>
        <taxon>Bacteria</taxon>
        <taxon>Bacillati</taxon>
        <taxon>Actinomycetota</taxon>
        <taxon>Actinomycetes</taxon>
        <taxon>Micrococcales</taxon>
        <taxon>Microbacteriaceae</taxon>
        <taxon>Terrimesophilobacter</taxon>
    </lineage>
</organism>
<dbReference type="SMART" id="SM00382">
    <property type="entry name" value="AAA"/>
    <property type="match status" value="1"/>
</dbReference>
<protein>
    <submittedName>
        <fullName evidence="7">ABC transporter ATP-binding protein</fullName>
    </submittedName>
</protein>
<sequence length="261" mass="28010">MSDVGTPPIPMLDVKELRVSYGARVAVDGVSFRIERGEIFGLLGPNGAGKTSTLSAIEGLVKPQSGRSLIDGIDTAQHPLEAKALLGVQLQSSSFQPELSIQQIASLFAGLYGVRLTTAQLADRLRDIGLEAEAGRRFKQLSGGQQQRLALFIASIHDPLLLLLDEPTAGLDPQSRRALWQRIEQARGAGRSILLTTHSMEEAQAVCDRVAIVDHGTLLTTGTPADLIAKHRDDPKVRAVAHGEVTLEDVFIGLTGSEIRD</sequence>
<dbReference type="GO" id="GO:0016887">
    <property type="term" value="F:ATP hydrolysis activity"/>
    <property type="evidence" value="ECO:0007669"/>
    <property type="project" value="InterPro"/>
</dbReference>
<dbReference type="InterPro" id="IPR003439">
    <property type="entry name" value="ABC_transporter-like_ATP-bd"/>
</dbReference>
<evidence type="ECO:0000313" key="8">
    <source>
        <dbReference type="Proteomes" id="UP000298488"/>
    </source>
</evidence>
<proteinExistence type="inferred from homology"/>